<dbReference type="AlphaFoldDB" id="A0A060DB61"/>
<keyword evidence="1" id="KW-0812">Transmembrane</keyword>
<evidence type="ECO:0000256" key="1">
    <source>
        <dbReference type="SAM" id="Phobius"/>
    </source>
</evidence>
<evidence type="ECO:0000313" key="2">
    <source>
        <dbReference type="EMBL" id="AIB09957.1"/>
    </source>
</evidence>
<gene>
    <name evidence="2" type="ORF">M951_chr351</name>
</gene>
<evidence type="ECO:0000313" key="3">
    <source>
        <dbReference type="Proteomes" id="UP000243670"/>
    </source>
</evidence>
<keyword evidence="2" id="KW-0542">Nucleomorph</keyword>
<accession>A0A060DB61</accession>
<keyword evidence="1" id="KW-0472">Membrane</keyword>
<geneLocation type="nucleomorph" evidence="2"/>
<feature type="transmembrane region" description="Helical" evidence="1">
    <location>
        <begin position="21"/>
        <end position="39"/>
    </location>
</feature>
<protein>
    <recommendedName>
        <fullName evidence="4">Transmembrane protein</fullName>
    </recommendedName>
</protein>
<dbReference type="EMBL" id="CP006629">
    <property type="protein sequence ID" value="AIB09957.1"/>
    <property type="molecule type" value="Genomic_DNA"/>
</dbReference>
<sequence>MFRCDSNLHLKHFIIIFKKQITLKIYNYISICLFQEFYFNKINFINKITKIISYFIFLLKIFQLKSTNFFYKLKTLRLVNNKFHTFAFIRFIILSFYSKMINVLSYTNLKSFLLLWIFFIKQAYL</sequence>
<reference evidence="2 3" key="1">
    <citation type="journal article" date="2014" name="BMC Genomics">
        <title>Nucleomorph and plastid genome sequences of the chlorarachniophyte Lotharella oceanica: convergent reductive evolution and frequent recombination in nucleomorph-bearing algae.</title>
        <authorList>
            <person name="Tanifuji G."/>
            <person name="Onodera N.T."/>
            <person name="Brown M.W."/>
            <person name="Curtis B.A."/>
            <person name="Roger A.J."/>
            <person name="Ka-Shu Wong G."/>
            <person name="Melkonian M."/>
            <person name="Archibald J.M."/>
        </authorList>
    </citation>
    <scope>NUCLEOTIDE SEQUENCE [LARGE SCALE GENOMIC DNA]</scope>
    <source>
        <strain evidence="2 3">CCMP622</strain>
    </source>
</reference>
<feature type="transmembrane region" description="Helical" evidence="1">
    <location>
        <begin position="83"/>
        <end position="100"/>
    </location>
</feature>
<evidence type="ECO:0008006" key="4">
    <source>
        <dbReference type="Google" id="ProtNLM"/>
    </source>
</evidence>
<feature type="transmembrane region" description="Helical" evidence="1">
    <location>
        <begin position="51"/>
        <end position="71"/>
    </location>
</feature>
<name>A0A060DB61_9EUKA</name>
<organism evidence="2 3">
    <name type="scientific">Lotharella oceanica</name>
    <dbReference type="NCBI Taxonomy" id="641309"/>
    <lineage>
        <taxon>Eukaryota</taxon>
        <taxon>Sar</taxon>
        <taxon>Rhizaria</taxon>
        <taxon>Cercozoa</taxon>
        <taxon>Chlorarachniophyceae</taxon>
        <taxon>Lotharella</taxon>
    </lineage>
</organism>
<keyword evidence="1" id="KW-1133">Transmembrane helix</keyword>
<proteinExistence type="predicted"/>
<dbReference type="Proteomes" id="UP000243670">
    <property type="component" value="Nucleomorph 3"/>
</dbReference>